<gene>
    <name evidence="15" type="ORF">LSP00402_LOCUS4792</name>
</gene>
<dbReference type="InterPro" id="IPR015655">
    <property type="entry name" value="PP2C"/>
</dbReference>
<feature type="region of interest" description="Disordered" evidence="13">
    <location>
        <begin position="1"/>
        <end position="32"/>
    </location>
</feature>
<protein>
    <recommendedName>
        <fullName evidence="4">protein-serine/threonine phosphatase</fullName>
        <ecNumber evidence="4">3.1.3.16</ecNumber>
    </recommendedName>
</protein>
<feature type="domain" description="PPM-type phosphatase" evidence="14">
    <location>
        <begin position="107"/>
        <end position="371"/>
    </location>
</feature>
<comment type="similarity">
    <text evidence="3 12">Belongs to the PP2C family.</text>
</comment>
<dbReference type="SMART" id="SM00332">
    <property type="entry name" value="PP2Cc"/>
    <property type="match status" value="1"/>
</dbReference>
<feature type="compositionally biased region" description="Basic and acidic residues" evidence="13">
    <location>
        <begin position="1"/>
        <end position="12"/>
    </location>
</feature>
<dbReference type="PANTHER" id="PTHR13832">
    <property type="entry name" value="PROTEIN PHOSPHATASE 2C"/>
    <property type="match status" value="1"/>
</dbReference>
<dbReference type="AlphaFoldDB" id="A0A7S2TLH8"/>
<dbReference type="PROSITE" id="PS51746">
    <property type="entry name" value="PPM_2"/>
    <property type="match status" value="1"/>
</dbReference>
<evidence type="ECO:0000256" key="11">
    <source>
        <dbReference type="ARBA" id="ARBA00048336"/>
    </source>
</evidence>
<evidence type="ECO:0000256" key="10">
    <source>
        <dbReference type="ARBA" id="ARBA00047761"/>
    </source>
</evidence>
<dbReference type="Pfam" id="PF00481">
    <property type="entry name" value="PP2C"/>
    <property type="match status" value="1"/>
</dbReference>
<evidence type="ECO:0000256" key="6">
    <source>
        <dbReference type="ARBA" id="ARBA00022801"/>
    </source>
</evidence>
<proteinExistence type="inferred from homology"/>
<evidence type="ECO:0000256" key="1">
    <source>
        <dbReference type="ARBA" id="ARBA00001936"/>
    </source>
</evidence>
<dbReference type="SMART" id="SM00331">
    <property type="entry name" value="PP2C_SIG"/>
    <property type="match status" value="1"/>
</dbReference>
<dbReference type="SUPFAM" id="SSF81606">
    <property type="entry name" value="PP2C-like"/>
    <property type="match status" value="1"/>
</dbReference>
<keyword evidence="8 12" id="KW-0904">Protein phosphatase</keyword>
<dbReference type="InterPro" id="IPR001932">
    <property type="entry name" value="PPM-type_phosphatase-like_dom"/>
</dbReference>
<comment type="subcellular location">
    <subcellularLocation>
        <location evidence="2">Membrane</location>
        <topology evidence="2">Peripheral membrane protein</topology>
    </subcellularLocation>
</comment>
<evidence type="ECO:0000256" key="7">
    <source>
        <dbReference type="ARBA" id="ARBA00022842"/>
    </source>
</evidence>
<dbReference type="CDD" id="cd00143">
    <property type="entry name" value="PP2Cc"/>
    <property type="match status" value="1"/>
</dbReference>
<keyword evidence="7" id="KW-0460">Magnesium</keyword>
<evidence type="ECO:0000256" key="2">
    <source>
        <dbReference type="ARBA" id="ARBA00004170"/>
    </source>
</evidence>
<evidence type="ECO:0000259" key="14">
    <source>
        <dbReference type="PROSITE" id="PS51746"/>
    </source>
</evidence>
<organism evidence="15">
    <name type="scientific">Lotharella oceanica</name>
    <dbReference type="NCBI Taxonomy" id="641309"/>
    <lineage>
        <taxon>Eukaryota</taxon>
        <taxon>Sar</taxon>
        <taxon>Rhizaria</taxon>
        <taxon>Cercozoa</taxon>
        <taxon>Chlorarachniophyceae</taxon>
        <taxon>Lotharella</taxon>
    </lineage>
</organism>
<dbReference type="GO" id="GO:0046872">
    <property type="term" value="F:metal ion binding"/>
    <property type="evidence" value="ECO:0007669"/>
    <property type="project" value="UniProtKB-KW"/>
</dbReference>
<evidence type="ECO:0000256" key="12">
    <source>
        <dbReference type="RuleBase" id="RU003465"/>
    </source>
</evidence>
<dbReference type="EMBL" id="HBHP01007709">
    <property type="protein sequence ID" value="CAD9753641.1"/>
    <property type="molecule type" value="Transcribed_RNA"/>
</dbReference>
<feature type="compositionally biased region" description="Basic and acidic residues" evidence="13">
    <location>
        <begin position="70"/>
        <end position="87"/>
    </location>
</feature>
<reference evidence="15" key="1">
    <citation type="submission" date="2021-01" db="EMBL/GenBank/DDBJ databases">
        <authorList>
            <person name="Corre E."/>
            <person name="Pelletier E."/>
            <person name="Niang G."/>
            <person name="Scheremetjew M."/>
            <person name="Finn R."/>
            <person name="Kale V."/>
            <person name="Holt S."/>
            <person name="Cochrane G."/>
            <person name="Meng A."/>
            <person name="Brown T."/>
            <person name="Cohen L."/>
        </authorList>
    </citation>
    <scope>NUCLEOTIDE SEQUENCE</scope>
    <source>
        <strain evidence="15">CCMP622</strain>
    </source>
</reference>
<comment type="catalytic activity">
    <reaction evidence="10">
        <text>O-phospho-L-seryl-[protein] + H2O = L-seryl-[protein] + phosphate</text>
        <dbReference type="Rhea" id="RHEA:20629"/>
        <dbReference type="Rhea" id="RHEA-COMP:9863"/>
        <dbReference type="Rhea" id="RHEA-COMP:11604"/>
        <dbReference type="ChEBI" id="CHEBI:15377"/>
        <dbReference type="ChEBI" id="CHEBI:29999"/>
        <dbReference type="ChEBI" id="CHEBI:43474"/>
        <dbReference type="ChEBI" id="CHEBI:83421"/>
        <dbReference type="EC" id="3.1.3.16"/>
    </reaction>
</comment>
<comment type="catalytic activity">
    <reaction evidence="11">
        <text>O-phospho-L-threonyl-[protein] + H2O = L-threonyl-[protein] + phosphate</text>
        <dbReference type="Rhea" id="RHEA:47004"/>
        <dbReference type="Rhea" id="RHEA-COMP:11060"/>
        <dbReference type="Rhea" id="RHEA-COMP:11605"/>
        <dbReference type="ChEBI" id="CHEBI:15377"/>
        <dbReference type="ChEBI" id="CHEBI:30013"/>
        <dbReference type="ChEBI" id="CHEBI:43474"/>
        <dbReference type="ChEBI" id="CHEBI:61977"/>
        <dbReference type="EC" id="3.1.3.16"/>
    </reaction>
</comment>
<feature type="region of interest" description="Disordered" evidence="13">
    <location>
        <begin position="58"/>
        <end position="94"/>
    </location>
</feature>
<keyword evidence="9" id="KW-0464">Manganese</keyword>
<keyword evidence="6 12" id="KW-0378">Hydrolase</keyword>
<dbReference type="InterPro" id="IPR000222">
    <property type="entry name" value="PP2C_BS"/>
</dbReference>
<evidence type="ECO:0000256" key="9">
    <source>
        <dbReference type="ARBA" id="ARBA00023211"/>
    </source>
</evidence>
<dbReference type="PANTHER" id="PTHR13832:SF803">
    <property type="entry name" value="PROTEIN PHOSPHATASE 1G"/>
    <property type="match status" value="1"/>
</dbReference>
<evidence type="ECO:0000313" key="15">
    <source>
        <dbReference type="EMBL" id="CAD9753641.1"/>
    </source>
</evidence>
<sequence length="433" mass="48765">MQEPRMHHDRTSDLMITQATPPPPQKRRRTPKITNVNEVLARNSTDRRVRRRFRRRMAEQLQEARQSKLAHRESGERKHRPWEKDDLVTSGSGMRKLSESKSFLRIQAAAHGLQGGRKTMQDENLTCIEFDVEGYHMPGPWSLAAVFDGHGGCRAATYLKGCFLETLRKEMRSSEREAKIGDIIRRTFLRIDHKLCGSHQYGRCGSCAIVCLVHHPTREAWIANAGDSRAILCRDGKALRLSTTHKPTNPSERQRIKRAGGFVFARRVDGELAVSRAFGDTQFKKNGVVTARPDVKKVDIRGGDDYMVLASDGLFDVMEDSEVVEYVSTHLTGCSKGDVQGVTSNASMRLCEHAVSDLHARDNVTAILLRFKLQNKNSSNTSLSTIISQPETYPIDHQNNRETEQAEGNLEFHPRLSTDNIAAPILKSSEIEL</sequence>
<comment type="cofactor">
    <cofactor evidence="1">
        <name>Mn(2+)</name>
        <dbReference type="ChEBI" id="CHEBI:29035"/>
    </cofactor>
</comment>
<evidence type="ECO:0000256" key="13">
    <source>
        <dbReference type="SAM" id="MobiDB-lite"/>
    </source>
</evidence>
<dbReference type="InterPro" id="IPR036457">
    <property type="entry name" value="PPM-type-like_dom_sf"/>
</dbReference>
<evidence type="ECO:0000256" key="8">
    <source>
        <dbReference type="ARBA" id="ARBA00022912"/>
    </source>
</evidence>
<evidence type="ECO:0000256" key="4">
    <source>
        <dbReference type="ARBA" id="ARBA00013081"/>
    </source>
</evidence>
<accession>A0A7S2TLH8</accession>
<keyword evidence="5" id="KW-0479">Metal-binding</keyword>
<evidence type="ECO:0000256" key="3">
    <source>
        <dbReference type="ARBA" id="ARBA00006702"/>
    </source>
</evidence>
<dbReference type="GO" id="GO:0016020">
    <property type="term" value="C:membrane"/>
    <property type="evidence" value="ECO:0007669"/>
    <property type="project" value="UniProtKB-SubCell"/>
</dbReference>
<dbReference type="EC" id="3.1.3.16" evidence="4"/>
<name>A0A7S2TLH8_9EUKA</name>
<dbReference type="Gene3D" id="3.60.40.10">
    <property type="entry name" value="PPM-type phosphatase domain"/>
    <property type="match status" value="1"/>
</dbReference>
<evidence type="ECO:0000256" key="5">
    <source>
        <dbReference type="ARBA" id="ARBA00022723"/>
    </source>
</evidence>
<dbReference type="PROSITE" id="PS01032">
    <property type="entry name" value="PPM_1"/>
    <property type="match status" value="1"/>
</dbReference>
<dbReference type="GO" id="GO:0004722">
    <property type="term" value="F:protein serine/threonine phosphatase activity"/>
    <property type="evidence" value="ECO:0007669"/>
    <property type="project" value="UniProtKB-EC"/>
</dbReference>